<feature type="region of interest" description="Disordered" evidence="1">
    <location>
        <begin position="80"/>
        <end position="184"/>
    </location>
</feature>
<feature type="compositionally biased region" description="Low complexity" evidence="1">
    <location>
        <begin position="113"/>
        <end position="130"/>
    </location>
</feature>
<proteinExistence type="predicted"/>
<protein>
    <submittedName>
        <fullName evidence="2">Uncharacterized protein</fullName>
    </submittedName>
</protein>
<comment type="caution">
    <text evidence="2">The sequence shown here is derived from an EMBL/GenBank/DDBJ whole genome shotgun (WGS) entry which is preliminary data.</text>
</comment>
<evidence type="ECO:0000313" key="2">
    <source>
        <dbReference type="EMBL" id="KAF0733111.1"/>
    </source>
</evidence>
<reference evidence="2 3" key="1">
    <citation type="submission" date="2019-07" db="EMBL/GenBank/DDBJ databases">
        <title>Genomics analysis of Aphanomyces spp. identifies a new class of oomycete effector associated with host adaptation.</title>
        <authorList>
            <person name="Gaulin E."/>
        </authorList>
    </citation>
    <scope>NUCLEOTIDE SEQUENCE [LARGE SCALE GENOMIC DNA]</scope>
    <source>
        <strain evidence="2 3">ATCC 201684</strain>
    </source>
</reference>
<dbReference type="Proteomes" id="UP000481153">
    <property type="component" value="Unassembled WGS sequence"/>
</dbReference>
<evidence type="ECO:0000313" key="3">
    <source>
        <dbReference type="Proteomes" id="UP000481153"/>
    </source>
</evidence>
<gene>
    <name evidence="2" type="ORF">Ae201684_009933</name>
</gene>
<dbReference type="AlphaFoldDB" id="A0A6G0X026"/>
<dbReference type="VEuPathDB" id="FungiDB:AeMF1_011244"/>
<dbReference type="EMBL" id="VJMJ01000126">
    <property type="protein sequence ID" value="KAF0733111.1"/>
    <property type="molecule type" value="Genomic_DNA"/>
</dbReference>
<accession>A0A6G0X026</accession>
<evidence type="ECO:0000256" key="1">
    <source>
        <dbReference type="SAM" id="MobiDB-lite"/>
    </source>
</evidence>
<feature type="compositionally biased region" description="Polar residues" evidence="1">
    <location>
        <begin position="133"/>
        <end position="149"/>
    </location>
</feature>
<sequence>MPADLSHLSLRELLETVYHRVEVLEDQVARLSDELRSTRSPSSVSKRQALPESRATHVDVTVGDNNAKALQDVNAISKETAREVTGTSPPQPVDSKSTSPASKRVSLPPVDVISIDSSMSETISPSSSVSDEAWNTRTKANVPNATPTRRTARLLHQVEPLQSSKRRRAVESDSTNAKHDKPSSRDGWFVWSSGVSRRVPEKWVFPLCTCDVLWMKWFQGDAAAGIGPFSSLTIDDLLGTTCKIHLYYGRTVMEELVKTAVGHLIVDSKAAILAKSALPAELKAIFTQTFQRLMEKLKLPNGEAAASLQYAAVYHLIVGTQRQRTSVGYAI</sequence>
<keyword evidence="3" id="KW-1185">Reference proteome</keyword>
<name>A0A6G0X026_9STRA</name>
<organism evidence="2 3">
    <name type="scientific">Aphanomyces euteiches</name>
    <dbReference type="NCBI Taxonomy" id="100861"/>
    <lineage>
        <taxon>Eukaryota</taxon>
        <taxon>Sar</taxon>
        <taxon>Stramenopiles</taxon>
        <taxon>Oomycota</taxon>
        <taxon>Saprolegniomycetes</taxon>
        <taxon>Saprolegniales</taxon>
        <taxon>Verrucalvaceae</taxon>
        <taxon>Aphanomyces</taxon>
    </lineage>
</organism>
<feature type="region of interest" description="Disordered" evidence="1">
    <location>
        <begin position="33"/>
        <end position="56"/>
    </location>
</feature>